<protein>
    <submittedName>
        <fullName evidence="6">DgyrCDS9918</fullName>
    </submittedName>
</protein>
<dbReference type="AlphaFoldDB" id="A0A7I8VYR5"/>
<evidence type="ECO:0000256" key="4">
    <source>
        <dbReference type="PROSITE-ProRule" id="PRU00076"/>
    </source>
</evidence>
<dbReference type="InterPro" id="IPR000742">
    <property type="entry name" value="EGF"/>
</dbReference>
<comment type="caution">
    <text evidence="4">Lacks conserved residue(s) required for the propagation of feature annotation.</text>
</comment>
<organism evidence="6 7">
    <name type="scientific">Dimorphilus gyrociliatus</name>
    <dbReference type="NCBI Taxonomy" id="2664684"/>
    <lineage>
        <taxon>Eukaryota</taxon>
        <taxon>Metazoa</taxon>
        <taxon>Spiralia</taxon>
        <taxon>Lophotrochozoa</taxon>
        <taxon>Annelida</taxon>
        <taxon>Polychaeta</taxon>
        <taxon>Polychaeta incertae sedis</taxon>
        <taxon>Dinophilidae</taxon>
        <taxon>Dimorphilus</taxon>
    </lineage>
</organism>
<proteinExistence type="predicted"/>
<dbReference type="PANTHER" id="PTHR24049:SF35">
    <property type="entry name" value="EGF-LIKE DOMAIN-CONTAINING PROTEIN"/>
    <property type="match status" value="1"/>
</dbReference>
<keyword evidence="2" id="KW-0677">Repeat</keyword>
<dbReference type="InterPro" id="IPR001881">
    <property type="entry name" value="EGF-like_Ca-bd_dom"/>
</dbReference>
<dbReference type="Proteomes" id="UP000549394">
    <property type="component" value="Unassembled WGS sequence"/>
</dbReference>
<dbReference type="CDD" id="cd00054">
    <property type="entry name" value="EGF_CA"/>
    <property type="match status" value="1"/>
</dbReference>
<evidence type="ECO:0000256" key="2">
    <source>
        <dbReference type="ARBA" id="ARBA00022737"/>
    </source>
</evidence>
<dbReference type="PANTHER" id="PTHR24049">
    <property type="entry name" value="CRUMBS FAMILY MEMBER"/>
    <property type="match status" value="1"/>
</dbReference>
<keyword evidence="3 4" id="KW-1015">Disulfide bond</keyword>
<name>A0A7I8VYR5_9ANNE</name>
<dbReference type="SMART" id="SM00181">
    <property type="entry name" value="EGF"/>
    <property type="match status" value="3"/>
</dbReference>
<dbReference type="OrthoDB" id="5874307at2759"/>
<feature type="domain" description="EGF-like" evidence="5">
    <location>
        <begin position="151"/>
        <end position="187"/>
    </location>
</feature>
<evidence type="ECO:0000256" key="3">
    <source>
        <dbReference type="ARBA" id="ARBA00023157"/>
    </source>
</evidence>
<dbReference type="PROSITE" id="PS50026">
    <property type="entry name" value="EGF_3"/>
    <property type="match status" value="2"/>
</dbReference>
<gene>
    <name evidence="6" type="ORF">DGYR_LOCUS9357</name>
</gene>
<dbReference type="SUPFAM" id="SSF57196">
    <property type="entry name" value="EGF/Laminin"/>
    <property type="match status" value="2"/>
</dbReference>
<dbReference type="InterPro" id="IPR051022">
    <property type="entry name" value="Notch_Cell-Fate_Det"/>
</dbReference>
<dbReference type="Gene3D" id="2.10.25.10">
    <property type="entry name" value="Laminin"/>
    <property type="match status" value="2"/>
</dbReference>
<feature type="disulfide bond" evidence="4">
    <location>
        <begin position="177"/>
        <end position="186"/>
    </location>
</feature>
<dbReference type="Pfam" id="PF00008">
    <property type="entry name" value="EGF"/>
    <property type="match status" value="1"/>
</dbReference>
<feature type="domain" description="EGF-like" evidence="5">
    <location>
        <begin position="273"/>
        <end position="309"/>
    </location>
</feature>
<dbReference type="PROSITE" id="PS00022">
    <property type="entry name" value="EGF_1"/>
    <property type="match status" value="2"/>
</dbReference>
<evidence type="ECO:0000256" key="1">
    <source>
        <dbReference type="ARBA" id="ARBA00022536"/>
    </source>
</evidence>
<evidence type="ECO:0000259" key="5">
    <source>
        <dbReference type="PROSITE" id="PS50026"/>
    </source>
</evidence>
<feature type="disulfide bond" evidence="4">
    <location>
        <begin position="299"/>
        <end position="308"/>
    </location>
</feature>
<dbReference type="InterPro" id="IPR000152">
    <property type="entry name" value="EGF-type_Asp/Asn_hydroxyl_site"/>
</dbReference>
<keyword evidence="1 4" id="KW-0245">EGF-like domain</keyword>
<dbReference type="EMBL" id="CAJFCJ010000014">
    <property type="protein sequence ID" value="CAD5121397.1"/>
    <property type="molecule type" value="Genomic_DNA"/>
</dbReference>
<evidence type="ECO:0000313" key="6">
    <source>
        <dbReference type="EMBL" id="CAD5121397.1"/>
    </source>
</evidence>
<accession>A0A7I8VYR5</accession>
<evidence type="ECO:0000313" key="7">
    <source>
        <dbReference type="Proteomes" id="UP000549394"/>
    </source>
</evidence>
<sequence>MSVYYHYAECKRIMRERNETSIRHCPNPCNEKIACLPIESKEKDKGKNFLDPLKVNASQEVKKYGFELCYSVYNKSNSVIKNYYEHDREWPFFKDYHSKFFIIDNKTEVTLFDKQVFCMCKFGYKEISQYKRTVCFPDEKIQATKGCKRPDKGDGIDDGCGLGGKCQMVNDKPECVCHASYTGKFCETKIDICSEIEKPSHQFHNLKCQYGQCQHFVQSRFGFRCICNGKDGMITRRTAGNAWNLNPSCEDVNECQPEETCEKNGLNCSGTSSTDGRDSPTCSYQGVCINTISSFNCSCNPDYSGRTCNRYTGVIPQWSSWESTDECWIPADKDCFNPGDRFSEKQIRRLICRKKSEMGSHPCTRKELEEGPETKGNYIDLVQYKQNKNIDCSAFNQLPRCSNVVNSGRYDPELIRKHIRNVLNGMNSEVDLKNLTDLPEDVYDPFIEGPIRH</sequence>
<dbReference type="PROSITE" id="PS00010">
    <property type="entry name" value="ASX_HYDROXYL"/>
    <property type="match status" value="1"/>
</dbReference>
<reference evidence="6 7" key="1">
    <citation type="submission" date="2020-08" db="EMBL/GenBank/DDBJ databases">
        <authorList>
            <person name="Hejnol A."/>
        </authorList>
    </citation>
    <scope>NUCLEOTIDE SEQUENCE [LARGE SCALE GENOMIC DNA]</scope>
</reference>
<keyword evidence="7" id="KW-1185">Reference proteome</keyword>
<dbReference type="GO" id="GO:0005509">
    <property type="term" value="F:calcium ion binding"/>
    <property type="evidence" value="ECO:0007669"/>
    <property type="project" value="InterPro"/>
</dbReference>
<dbReference type="SMART" id="SM00179">
    <property type="entry name" value="EGF_CA"/>
    <property type="match status" value="1"/>
</dbReference>
<comment type="caution">
    <text evidence="6">The sequence shown here is derived from an EMBL/GenBank/DDBJ whole genome shotgun (WGS) entry which is preliminary data.</text>
</comment>